<sequence length="399" mass="42442">MTAVPAHTLPDSPLVLRWAVGETEHTALWRSEAGVPPPARVLPVDDTVRADAAYRAICEGAALLWQGDFHNARQLLSALARRLERRPAARGRAAAAAGSPADAAQAFYRHRQEQGRRARVLAAVLVPLEGDYAIALRRAPDWRAACAQAWGPPGGQPSVVSLRELLGLNGAFEWRRKGVPVPALGPEARIHPHYGVFSPVRGEYIDLVAQAPLPAALATHPVAVDLGVGTGVLSAVLAQRGAGRVLATDLDPRALACAAENLAQLGLSARVQLLQADLYPPGVQAGLVVCNPPWLPAKPSAPVERAVYDEGSRMLRGFLAGLRAHLAPGGEGWLILSDLAEHLGLRTRAELLAWVQAAGLRVLGRIDTRPRHPKAQDASDPLHAARAAERTSLWRLGAA</sequence>
<dbReference type="Proteomes" id="UP001501788">
    <property type="component" value="Unassembled WGS sequence"/>
</dbReference>
<evidence type="ECO:0000256" key="2">
    <source>
        <dbReference type="ARBA" id="ARBA00022691"/>
    </source>
</evidence>
<name>A0ABP8LHI9_9BURK</name>
<dbReference type="RefSeq" id="WP_345066343.1">
    <property type="nucleotide sequence ID" value="NZ_BAABEX010000029.1"/>
</dbReference>
<evidence type="ECO:0000313" key="4">
    <source>
        <dbReference type="EMBL" id="GAA4428535.1"/>
    </source>
</evidence>
<protein>
    <submittedName>
        <fullName evidence="4">Class I SAM-dependent methyltransferase</fullName>
    </submittedName>
</protein>
<reference evidence="5" key="1">
    <citation type="journal article" date="2019" name="Int. J. Syst. Evol. Microbiol.">
        <title>The Global Catalogue of Microorganisms (GCM) 10K type strain sequencing project: providing services to taxonomists for standard genome sequencing and annotation.</title>
        <authorList>
            <consortium name="The Broad Institute Genomics Platform"/>
            <consortium name="The Broad Institute Genome Sequencing Center for Infectious Disease"/>
            <person name="Wu L."/>
            <person name="Ma J."/>
        </authorList>
    </citation>
    <scope>NUCLEOTIDE SEQUENCE [LARGE SCALE GENOMIC DNA]</scope>
    <source>
        <strain evidence="5">JCM 31890</strain>
    </source>
</reference>
<dbReference type="GO" id="GO:0032259">
    <property type="term" value="P:methylation"/>
    <property type="evidence" value="ECO:0007669"/>
    <property type="project" value="UniProtKB-KW"/>
</dbReference>
<dbReference type="SUPFAM" id="SSF53335">
    <property type="entry name" value="S-adenosyl-L-methionine-dependent methyltransferases"/>
    <property type="match status" value="1"/>
</dbReference>
<dbReference type="InterPro" id="IPR002052">
    <property type="entry name" value="DNA_methylase_N6_adenine_CS"/>
</dbReference>
<keyword evidence="1 4" id="KW-0808">Transferase</keyword>
<evidence type="ECO:0000259" key="3">
    <source>
        <dbReference type="Pfam" id="PF05175"/>
    </source>
</evidence>
<dbReference type="PANTHER" id="PTHR18895:SF74">
    <property type="entry name" value="MTRF1L RELEASE FACTOR GLUTAMINE METHYLTRANSFERASE"/>
    <property type="match status" value="1"/>
</dbReference>
<dbReference type="InterPro" id="IPR007848">
    <property type="entry name" value="Small_mtfrase_dom"/>
</dbReference>
<accession>A0ABP8LHI9</accession>
<dbReference type="EMBL" id="BAABEX010000029">
    <property type="protein sequence ID" value="GAA4428535.1"/>
    <property type="molecule type" value="Genomic_DNA"/>
</dbReference>
<dbReference type="InterPro" id="IPR029063">
    <property type="entry name" value="SAM-dependent_MTases_sf"/>
</dbReference>
<dbReference type="Gene3D" id="3.40.50.150">
    <property type="entry name" value="Vaccinia Virus protein VP39"/>
    <property type="match status" value="1"/>
</dbReference>
<dbReference type="PROSITE" id="PS00092">
    <property type="entry name" value="N6_MTASE"/>
    <property type="match status" value="1"/>
</dbReference>
<organism evidence="4 5">
    <name type="scientific">Acidovorax lacteus</name>
    <dbReference type="NCBI Taxonomy" id="1924988"/>
    <lineage>
        <taxon>Bacteria</taxon>
        <taxon>Pseudomonadati</taxon>
        <taxon>Pseudomonadota</taxon>
        <taxon>Betaproteobacteria</taxon>
        <taxon>Burkholderiales</taxon>
        <taxon>Comamonadaceae</taxon>
        <taxon>Acidovorax</taxon>
    </lineage>
</organism>
<dbReference type="InterPro" id="IPR050320">
    <property type="entry name" value="N5-glutamine_MTase"/>
</dbReference>
<evidence type="ECO:0000313" key="5">
    <source>
        <dbReference type="Proteomes" id="UP001501788"/>
    </source>
</evidence>
<keyword evidence="2" id="KW-0949">S-adenosyl-L-methionine</keyword>
<keyword evidence="5" id="KW-1185">Reference proteome</keyword>
<feature type="domain" description="Methyltransferase small" evidence="3">
    <location>
        <begin position="189"/>
        <end position="335"/>
    </location>
</feature>
<dbReference type="CDD" id="cd02440">
    <property type="entry name" value="AdoMet_MTases"/>
    <property type="match status" value="1"/>
</dbReference>
<dbReference type="PANTHER" id="PTHR18895">
    <property type="entry name" value="HEMK METHYLTRANSFERASE"/>
    <property type="match status" value="1"/>
</dbReference>
<evidence type="ECO:0000256" key="1">
    <source>
        <dbReference type="ARBA" id="ARBA00022603"/>
    </source>
</evidence>
<gene>
    <name evidence="4" type="ORF">GCM10023090_27480</name>
</gene>
<proteinExistence type="predicted"/>
<dbReference type="Pfam" id="PF05175">
    <property type="entry name" value="MTS"/>
    <property type="match status" value="1"/>
</dbReference>
<keyword evidence="1 4" id="KW-0489">Methyltransferase</keyword>
<comment type="caution">
    <text evidence="4">The sequence shown here is derived from an EMBL/GenBank/DDBJ whole genome shotgun (WGS) entry which is preliminary data.</text>
</comment>
<dbReference type="GO" id="GO:0008168">
    <property type="term" value="F:methyltransferase activity"/>
    <property type="evidence" value="ECO:0007669"/>
    <property type="project" value="UniProtKB-KW"/>
</dbReference>